<evidence type="ECO:0000256" key="2">
    <source>
        <dbReference type="SAM" id="MobiDB-lite"/>
    </source>
</evidence>
<protein>
    <submittedName>
        <fullName evidence="4">Alpha/beta fold hydrolase</fullName>
    </submittedName>
</protein>
<keyword evidence="5" id="KW-1185">Reference proteome</keyword>
<proteinExistence type="inferred from homology"/>
<evidence type="ECO:0000259" key="3">
    <source>
        <dbReference type="Pfam" id="PF00975"/>
    </source>
</evidence>
<dbReference type="KEGG" id="sfy:GFH48_36405"/>
<evidence type="ECO:0000313" key="5">
    <source>
        <dbReference type="Proteomes" id="UP000326179"/>
    </source>
</evidence>
<dbReference type="GO" id="GO:0008610">
    <property type="term" value="P:lipid biosynthetic process"/>
    <property type="evidence" value="ECO:0007669"/>
    <property type="project" value="TreeGrafter"/>
</dbReference>
<dbReference type="InterPro" id="IPR012223">
    <property type="entry name" value="TEII"/>
</dbReference>
<gene>
    <name evidence="4" type="ORF">GFH48_36405</name>
</gene>
<feature type="region of interest" description="Disordered" evidence="2">
    <location>
        <begin position="1"/>
        <end position="23"/>
    </location>
</feature>
<dbReference type="Proteomes" id="UP000326179">
    <property type="component" value="Chromosome"/>
</dbReference>
<accession>A0A5Q0LNU6</accession>
<dbReference type="GO" id="GO:0016787">
    <property type="term" value="F:hydrolase activity"/>
    <property type="evidence" value="ECO:0007669"/>
    <property type="project" value="UniProtKB-KW"/>
</dbReference>
<dbReference type="Gene3D" id="3.40.50.1820">
    <property type="entry name" value="alpha/beta hydrolase"/>
    <property type="match status" value="1"/>
</dbReference>
<evidence type="ECO:0000313" key="4">
    <source>
        <dbReference type="EMBL" id="QFZ78047.1"/>
    </source>
</evidence>
<feature type="domain" description="Thioesterase" evidence="3">
    <location>
        <begin position="42"/>
        <end position="264"/>
    </location>
</feature>
<organism evidence="4 5">
    <name type="scientific">Streptomyces fagopyri</name>
    <dbReference type="NCBI Taxonomy" id="2662397"/>
    <lineage>
        <taxon>Bacteria</taxon>
        <taxon>Bacillati</taxon>
        <taxon>Actinomycetota</taxon>
        <taxon>Actinomycetes</taxon>
        <taxon>Kitasatosporales</taxon>
        <taxon>Streptomycetaceae</taxon>
        <taxon>Streptomyces</taxon>
    </lineage>
</organism>
<dbReference type="InterPro" id="IPR001031">
    <property type="entry name" value="Thioesterase"/>
</dbReference>
<reference evidence="4 5" key="1">
    <citation type="submission" date="2019-10" db="EMBL/GenBank/DDBJ databases">
        <title>A novel species.</title>
        <authorList>
            <person name="Gao J."/>
        </authorList>
    </citation>
    <scope>NUCLEOTIDE SEQUENCE [LARGE SCALE GENOMIC DNA]</scope>
    <source>
        <strain evidence="4 5">QMT-28</strain>
    </source>
</reference>
<dbReference type="AlphaFoldDB" id="A0A5Q0LNU6"/>
<dbReference type="Pfam" id="PF00975">
    <property type="entry name" value="Thioesterase"/>
    <property type="match status" value="1"/>
</dbReference>
<dbReference type="SUPFAM" id="SSF53474">
    <property type="entry name" value="alpha/beta-Hydrolases"/>
    <property type="match status" value="1"/>
</dbReference>
<comment type="similarity">
    <text evidence="1">Belongs to the thioesterase family.</text>
</comment>
<evidence type="ECO:0000256" key="1">
    <source>
        <dbReference type="ARBA" id="ARBA00007169"/>
    </source>
</evidence>
<dbReference type="InterPro" id="IPR029058">
    <property type="entry name" value="AB_hydrolase_fold"/>
</dbReference>
<sequence>MSGRHPTVPAVHDSACPGRGGGRPVSSDWLVRHAPRPGARLRLLCFPYAGGGSSAFAGWAELVPPDVEVCSVRLPGRESRLMQRPYTDIEELLPDLAEAVSDYCQEPFVLFGHSMGALIAFELARWQAANGGPSPRHLVVSGRRSPHLPHNRPAIDALPDEVFVQRLRELGGTAEELLADPRVMRLLSPGLRADFRLNDLYRYRTGPRLACPVTAFGGRADAHVDRAGLAAWEPHSTGPFALRMLDGGHFFLHSSRRALLEELGAVLRHARSEVDGAVIR</sequence>
<dbReference type="EMBL" id="CP045643">
    <property type="protein sequence ID" value="QFZ78047.1"/>
    <property type="molecule type" value="Genomic_DNA"/>
</dbReference>
<dbReference type="PANTHER" id="PTHR11487:SF0">
    <property type="entry name" value="S-ACYL FATTY ACID SYNTHASE THIOESTERASE, MEDIUM CHAIN"/>
    <property type="match status" value="1"/>
</dbReference>
<keyword evidence="4" id="KW-0378">Hydrolase</keyword>
<name>A0A5Q0LNU6_9ACTN</name>
<dbReference type="PANTHER" id="PTHR11487">
    <property type="entry name" value="THIOESTERASE"/>
    <property type="match status" value="1"/>
</dbReference>